<comment type="caution">
    <text evidence="2">The sequence shown here is derived from an EMBL/GenBank/DDBJ whole genome shotgun (WGS) entry which is preliminary data.</text>
</comment>
<organism evidence="2 3">
    <name type="scientific">Allacma fusca</name>
    <dbReference type="NCBI Taxonomy" id="39272"/>
    <lineage>
        <taxon>Eukaryota</taxon>
        <taxon>Metazoa</taxon>
        <taxon>Ecdysozoa</taxon>
        <taxon>Arthropoda</taxon>
        <taxon>Hexapoda</taxon>
        <taxon>Collembola</taxon>
        <taxon>Symphypleona</taxon>
        <taxon>Sminthuridae</taxon>
        <taxon>Allacma</taxon>
    </lineage>
</organism>
<feature type="non-terminal residue" evidence="2">
    <location>
        <position position="1"/>
    </location>
</feature>
<dbReference type="AlphaFoldDB" id="A0A8J2JWI0"/>
<feature type="compositionally biased region" description="Acidic residues" evidence="1">
    <location>
        <begin position="173"/>
        <end position="183"/>
    </location>
</feature>
<gene>
    <name evidence="2" type="ORF">AFUS01_LOCUS14841</name>
</gene>
<dbReference type="EMBL" id="CAJVCH010128345">
    <property type="protein sequence ID" value="CAG7725902.1"/>
    <property type="molecule type" value="Genomic_DNA"/>
</dbReference>
<reference evidence="2" key="1">
    <citation type="submission" date="2021-06" db="EMBL/GenBank/DDBJ databases">
        <authorList>
            <person name="Hodson N. C."/>
            <person name="Mongue J. A."/>
            <person name="Jaron S. K."/>
        </authorList>
    </citation>
    <scope>NUCLEOTIDE SEQUENCE</scope>
</reference>
<proteinExistence type="predicted"/>
<name>A0A8J2JWI0_9HEXA</name>
<feature type="compositionally biased region" description="Acidic residues" evidence="1">
    <location>
        <begin position="156"/>
        <end position="166"/>
    </location>
</feature>
<evidence type="ECO:0000313" key="3">
    <source>
        <dbReference type="Proteomes" id="UP000708208"/>
    </source>
</evidence>
<keyword evidence="3" id="KW-1185">Reference proteome</keyword>
<protein>
    <submittedName>
        <fullName evidence="2">Uncharacterized protein</fullName>
    </submittedName>
</protein>
<evidence type="ECO:0000256" key="1">
    <source>
        <dbReference type="SAM" id="MobiDB-lite"/>
    </source>
</evidence>
<sequence length="214" mass="24470">CDTCPNQTSRPAYKDWSLEERNIELQLISDAVHNFDDEEMGRWFDVFVDDREYADALVDTLKEPDVNPELSQIFERRFKTYAHQLINNLAAAAGQGEMNGIPARDESFSDDSLSEDEQDECGNVPTRRRRHYKRKRGDLPKLMSMIRRRITPPNDDGGEADDEMTESEWSGSECEDEVETDDAPESKRLRLNIPQPRFPSGSVSVPSKAIVVLM</sequence>
<accession>A0A8J2JWI0</accession>
<dbReference type="Proteomes" id="UP000708208">
    <property type="component" value="Unassembled WGS sequence"/>
</dbReference>
<feature type="region of interest" description="Disordered" evidence="1">
    <location>
        <begin position="149"/>
        <end position="206"/>
    </location>
</feature>
<evidence type="ECO:0000313" key="2">
    <source>
        <dbReference type="EMBL" id="CAG7725902.1"/>
    </source>
</evidence>
<feature type="compositionally biased region" description="Acidic residues" evidence="1">
    <location>
        <begin position="108"/>
        <end position="120"/>
    </location>
</feature>
<feature type="region of interest" description="Disordered" evidence="1">
    <location>
        <begin position="97"/>
        <end position="132"/>
    </location>
</feature>